<dbReference type="PANTHER" id="PTHR45669:SF14">
    <property type="entry name" value="EMB|CAB81925.1-RELATED"/>
    <property type="match status" value="1"/>
</dbReference>
<accession>A0AAV8SQM1</accession>
<dbReference type="InterPro" id="IPR002109">
    <property type="entry name" value="Glutaredoxin"/>
</dbReference>
<feature type="domain" description="Glutaredoxin" evidence="1">
    <location>
        <begin position="149"/>
        <end position="213"/>
    </location>
</feature>
<dbReference type="Gene3D" id="3.40.30.10">
    <property type="entry name" value="Glutaredoxin"/>
    <property type="match status" value="1"/>
</dbReference>
<dbReference type="InterPro" id="IPR036249">
    <property type="entry name" value="Thioredoxin-like_sf"/>
</dbReference>
<sequence>MKSVKGRLLRKLKFTPSKNTLKQGLVSNLNITEKFSSQNLHLPSLYIQVDHKKGNLHEVAAGNTSLSHHIRDLKDEELDLELHVCDELNTASYLEANDKVPAIDNSESLGTAEITAEYYSINEAEVSEECPSLSDFEEKCPPGGTDSVIFYSTSLRSIRKTFEDCHTIRFLLESFKVRFFERDVSIHLEFRDELWRLLGCRVIPPRLFIKGRDIGGADEVVSLHEQGKLKKLLEGIPLSLSSSPCTGCGNLRFVVCSDCNGSRKIYTDMVGEEMQIRCPECNENGLVKCPICS</sequence>
<dbReference type="PROSITE" id="PS51354">
    <property type="entry name" value="GLUTAREDOXIN_2"/>
    <property type="match status" value="1"/>
</dbReference>
<organism evidence="2 3">
    <name type="scientific">Erythroxylum novogranatense</name>
    <dbReference type="NCBI Taxonomy" id="1862640"/>
    <lineage>
        <taxon>Eukaryota</taxon>
        <taxon>Viridiplantae</taxon>
        <taxon>Streptophyta</taxon>
        <taxon>Embryophyta</taxon>
        <taxon>Tracheophyta</taxon>
        <taxon>Spermatophyta</taxon>
        <taxon>Magnoliopsida</taxon>
        <taxon>eudicotyledons</taxon>
        <taxon>Gunneridae</taxon>
        <taxon>Pentapetalae</taxon>
        <taxon>rosids</taxon>
        <taxon>fabids</taxon>
        <taxon>Malpighiales</taxon>
        <taxon>Erythroxylaceae</taxon>
        <taxon>Erythroxylum</taxon>
    </lineage>
</organism>
<keyword evidence="3" id="KW-1185">Reference proteome</keyword>
<evidence type="ECO:0000259" key="1">
    <source>
        <dbReference type="Pfam" id="PF00462"/>
    </source>
</evidence>
<reference evidence="2 3" key="1">
    <citation type="submission" date="2021-09" db="EMBL/GenBank/DDBJ databases">
        <title>Genomic insights and catalytic innovation underlie evolution of tropane alkaloids biosynthesis.</title>
        <authorList>
            <person name="Wang Y.-J."/>
            <person name="Tian T."/>
            <person name="Huang J.-P."/>
            <person name="Huang S.-X."/>
        </authorList>
    </citation>
    <scope>NUCLEOTIDE SEQUENCE [LARGE SCALE GENOMIC DNA]</scope>
    <source>
        <strain evidence="2">KIB-2018</strain>
        <tissue evidence="2">Leaf</tissue>
    </source>
</reference>
<dbReference type="Pfam" id="PF00462">
    <property type="entry name" value="Glutaredoxin"/>
    <property type="match status" value="1"/>
</dbReference>
<proteinExistence type="predicted"/>
<gene>
    <name evidence="2" type="ORF">K2173_005659</name>
</gene>
<dbReference type="AlphaFoldDB" id="A0AAV8SQM1"/>
<dbReference type="PANTHER" id="PTHR45669">
    <property type="entry name" value="GLUTAREDOXIN DOMAIN-CONTAINING CYSTEINE-RICH PROTEIN CG12206-RELATED"/>
    <property type="match status" value="1"/>
</dbReference>
<dbReference type="Pfam" id="PF23733">
    <property type="entry name" value="GRXCR1-2_C"/>
    <property type="match status" value="1"/>
</dbReference>
<evidence type="ECO:0000313" key="2">
    <source>
        <dbReference type="EMBL" id="KAJ8754498.1"/>
    </source>
</evidence>
<comment type="caution">
    <text evidence="2">The sequence shown here is derived from an EMBL/GenBank/DDBJ whole genome shotgun (WGS) entry which is preliminary data.</text>
</comment>
<dbReference type="Proteomes" id="UP001159364">
    <property type="component" value="Linkage Group LG09"/>
</dbReference>
<evidence type="ECO:0000313" key="3">
    <source>
        <dbReference type="Proteomes" id="UP001159364"/>
    </source>
</evidence>
<dbReference type="CDD" id="cd03031">
    <property type="entry name" value="GRX_GRX_like"/>
    <property type="match status" value="1"/>
</dbReference>
<protein>
    <recommendedName>
        <fullName evidence="1">Glutaredoxin domain-containing protein</fullName>
    </recommendedName>
</protein>
<dbReference type="SUPFAM" id="SSF52833">
    <property type="entry name" value="Thioredoxin-like"/>
    <property type="match status" value="1"/>
</dbReference>
<name>A0AAV8SQM1_9ROSI</name>
<dbReference type="EMBL" id="JAIWQS010000009">
    <property type="protein sequence ID" value="KAJ8754498.1"/>
    <property type="molecule type" value="Genomic_DNA"/>
</dbReference>